<dbReference type="STRING" id="121845.A0A1S3D2R0"/>
<evidence type="ECO:0000313" key="5">
    <source>
        <dbReference type="Proteomes" id="UP000079169"/>
    </source>
</evidence>
<dbReference type="Proteomes" id="UP000079169">
    <property type="component" value="Unplaced"/>
</dbReference>
<dbReference type="SUPFAM" id="SSF118116">
    <property type="entry name" value="DNA mismatch repair protein MutL"/>
    <property type="match status" value="1"/>
</dbReference>
<organism evidence="5 6">
    <name type="scientific">Diaphorina citri</name>
    <name type="common">Asian citrus psyllid</name>
    <dbReference type="NCBI Taxonomy" id="121845"/>
    <lineage>
        <taxon>Eukaryota</taxon>
        <taxon>Metazoa</taxon>
        <taxon>Ecdysozoa</taxon>
        <taxon>Arthropoda</taxon>
        <taxon>Hexapoda</taxon>
        <taxon>Insecta</taxon>
        <taxon>Pterygota</taxon>
        <taxon>Neoptera</taxon>
        <taxon>Paraneoptera</taxon>
        <taxon>Hemiptera</taxon>
        <taxon>Sternorrhyncha</taxon>
        <taxon>Psylloidea</taxon>
        <taxon>Psyllidae</taxon>
        <taxon>Diaphorininae</taxon>
        <taxon>Diaphorina</taxon>
    </lineage>
</organism>
<dbReference type="InterPro" id="IPR016095">
    <property type="entry name" value="Ribosomal_uL1_3-a/b-sand"/>
</dbReference>
<dbReference type="GO" id="GO:1990904">
    <property type="term" value="C:ribonucleoprotein complex"/>
    <property type="evidence" value="ECO:0007669"/>
    <property type="project" value="UniProtKB-KW"/>
</dbReference>
<name>A0A1S3D2R0_DIACI</name>
<dbReference type="InterPro" id="IPR037198">
    <property type="entry name" value="MutL_C_sf"/>
</dbReference>
<dbReference type="Gene3D" id="3.30.1540.20">
    <property type="entry name" value="MutL, C-terminal domain, dimerisation subdomain"/>
    <property type="match status" value="1"/>
</dbReference>
<sequence length="282" mass="31425">MSSKVSRDTLYECVNGVLNNAKVNKKRFLQTVELQIGLKNYDPQKDKRFSGTVKLKHIPRPKMQVCILGDQQHCDEAKAANVPFMDVEALKKLNKNKKLVKKLAKKYDAFLASDALIKQIPRLLGPGLNKAGKFPGLLSHQESMTQKIDEVKGTIKFQMKKVLCLSVAVGHSNSTDRLKLTRALVLDLMREIVFNKTETRIMPSCLVQIINSEACRGAIMFGKTLSLSTCFTLIKSLTRCKAPFQCAHGRPSVAPLADVKLISDLVNSRYYASGINNSTENK</sequence>
<keyword evidence="3" id="KW-0687">Ribonucleoprotein</keyword>
<keyword evidence="2" id="KW-0689">Ribosomal protein</keyword>
<dbReference type="InterPro" id="IPR023674">
    <property type="entry name" value="Ribosomal_uL1-like"/>
</dbReference>
<dbReference type="SUPFAM" id="SSF56808">
    <property type="entry name" value="Ribosomal protein L1"/>
    <property type="match status" value="1"/>
</dbReference>
<dbReference type="Pfam" id="PF00687">
    <property type="entry name" value="Ribosomal_L1"/>
    <property type="match status" value="1"/>
</dbReference>
<dbReference type="OMA" id="LMREIVF"/>
<dbReference type="FunFam" id="3.30.190.20:FF:000009">
    <property type="entry name" value="Ribosomal protein L10a"/>
    <property type="match status" value="1"/>
</dbReference>
<dbReference type="GeneID" id="103510129"/>
<dbReference type="FunFam" id="3.40.50.790:FF:000002">
    <property type="entry name" value="Ribosomal protein"/>
    <property type="match status" value="1"/>
</dbReference>
<dbReference type="KEGG" id="dci:103510129"/>
<evidence type="ECO:0000256" key="2">
    <source>
        <dbReference type="ARBA" id="ARBA00022980"/>
    </source>
</evidence>
<dbReference type="InterPro" id="IPR042120">
    <property type="entry name" value="MutL_C_dimsub"/>
</dbReference>
<proteinExistence type="inferred from homology"/>
<dbReference type="InterPro" id="IPR050257">
    <property type="entry name" value="eL8/uL1-like"/>
</dbReference>
<dbReference type="AlphaFoldDB" id="A0A1S3D2R0"/>
<evidence type="ECO:0000256" key="4">
    <source>
        <dbReference type="ARBA" id="ARBA00035241"/>
    </source>
</evidence>
<evidence type="ECO:0000313" key="6">
    <source>
        <dbReference type="RefSeq" id="XP_008472996.1"/>
    </source>
</evidence>
<dbReference type="RefSeq" id="XP_008472996.1">
    <property type="nucleotide sequence ID" value="XM_008474774.3"/>
</dbReference>
<dbReference type="Gene3D" id="3.40.50.790">
    <property type="match status" value="1"/>
</dbReference>
<keyword evidence="5" id="KW-1185">Reference proteome</keyword>
<reference evidence="6" key="1">
    <citation type="submission" date="2025-08" db="UniProtKB">
        <authorList>
            <consortium name="RefSeq"/>
        </authorList>
    </citation>
    <scope>IDENTIFICATION</scope>
</reference>
<dbReference type="CDD" id="cd00403">
    <property type="entry name" value="Ribosomal_L1"/>
    <property type="match status" value="1"/>
</dbReference>
<evidence type="ECO:0000256" key="1">
    <source>
        <dbReference type="ARBA" id="ARBA00010531"/>
    </source>
</evidence>
<evidence type="ECO:0000256" key="3">
    <source>
        <dbReference type="ARBA" id="ARBA00023274"/>
    </source>
</evidence>
<dbReference type="Gene3D" id="3.30.190.20">
    <property type="match status" value="1"/>
</dbReference>
<accession>A0A1S3D2R0</accession>
<comment type="similarity">
    <text evidence="1">Belongs to the universal ribosomal protein uL1 family.</text>
</comment>
<protein>
    <recommendedName>
        <fullName evidence="4">Large ribosomal subunit protein uL1</fullName>
    </recommendedName>
</protein>
<dbReference type="PANTHER" id="PTHR23105">
    <property type="entry name" value="RIBOSOMAL PROTEIN L7AE FAMILY MEMBER"/>
    <property type="match status" value="1"/>
</dbReference>
<dbReference type="PaxDb" id="121845-A0A1S3D2R0"/>
<dbReference type="GO" id="GO:0005840">
    <property type="term" value="C:ribosome"/>
    <property type="evidence" value="ECO:0007669"/>
    <property type="project" value="UniProtKB-KW"/>
</dbReference>
<gene>
    <name evidence="6" type="primary">LOC103510129</name>
</gene>
<dbReference type="InterPro" id="IPR028364">
    <property type="entry name" value="Ribosomal_uL1/biogenesis"/>
</dbReference>
<dbReference type="GO" id="GO:0003723">
    <property type="term" value="F:RNA binding"/>
    <property type="evidence" value="ECO:0007669"/>
    <property type="project" value="InterPro"/>
</dbReference>